<keyword evidence="1" id="KW-0802">TPR repeat</keyword>
<dbReference type="PROSITE" id="PS50005">
    <property type="entry name" value="TPR"/>
    <property type="match status" value="1"/>
</dbReference>
<dbReference type="InterPro" id="IPR005158">
    <property type="entry name" value="BTAD"/>
</dbReference>
<dbReference type="Pfam" id="PF13401">
    <property type="entry name" value="AAA_22"/>
    <property type="match status" value="1"/>
</dbReference>
<dbReference type="PRINTS" id="PR00364">
    <property type="entry name" value="DISEASERSIST"/>
</dbReference>
<feature type="repeat" description="TPR" evidence="1">
    <location>
        <begin position="926"/>
        <end position="959"/>
    </location>
</feature>
<dbReference type="InterPro" id="IPR027417">
    <property type="entry name" value="P-loop_NTPase"/>
</dbReference>
<proteinExistence type="predicted"/>
<gene>
    <name evidence="3" type="ORF">GCM10011609_77500</name>
</gene>
<dbReference type="InterPro" id="IPR019734">
    <property type="entry name" value="TPR_rpt"/>
</dbReference>
<accession>A0ABQ2ISX5</accession>
<evidence type="ECO:0000259" key="2">
    <source>
        <dbReference type="SMART" id="SM01043"/>
    </source>
</evidence>
<evidence type="ECO:0000313" key="4">
    <source>
        <dbReference type="Proteomes" id="UP000597656"/>
    </source>
</evidence>
<name>A0ABQ2ISX5_9PSEU</name>
<dbReference type="InterPro" id="IPR011990">
    <property type="entry name" value="TPR-like_helical_dom_sf"/>
</dbReference>
<sequence>MQITLLGEVGLVLDGEPVVFTSSKERYVLAFMANKPVSVTTLIDAVWDVPAAPDKAHKSLQSYISRIRGKFRTDDIPAKIVFRTESYLLEIDPILVDYHRFLDLHAQARAEVDRGRFEMAAALFDDALRQWQHTPFTGLSTLWADRRRQAMNADHLTVRCERISNEMRLHRYELALKHIEELLEDDELSERLVRLKLDVLAAFGTYREITDYYRTVYRRTVEEFGVPPGIDLNEHYEHIINLTKTPKPRPTEPVDADGVVTSAPLIAGQVTAARPPRQLPPDLRDFIGRAEQLCALDVLAPADTSLDDCIPIAVLHGPPGIGKTALATRWAHRAAHRFPDGQVFFNLHGHGPTRPADPAEVLGNLLVALGGPADHLPATSAERTAQLRTMTADRRLLIVLDNAASSEQVLPLLPSSASCMVIITCRSRLNRLVQQTGAHDVDVRPLPPGDAQSLLARLTPKRSDSTTQLDDALTLLGGFPLAVRIAASRLNEYHATPLHELVGSLRDRLADWNGGDGDSPSLNALFSWSYNQLPPDVQLAFRHIGVHSGPDFDTGAAAAASAFTYLDAQKTLEHLAATHLVEPTELHRYRAHDLLRAYAAGLLRQHDEYDDALDRLLNWYLHTANNADMTIAPHKDPLPLSAPAAAVHPLTFRSATAAIAWFTDECGNLVEAVHQAHDAGRHGLTWRLAAATRDQLGRHARYGDSKTVASLALASARIAQEQRGEAASLNDLALAHLHIGDITEAGALFSQALTLARDIKDHPTEATCLHNLAVYHRNAGEHDHALDLFHQALRARQSAADLYGLGFTHHSMALTYSATQRYDQAEHHHQLALTTWAPIDCEYGKAITLTALADLRLAIGDPLRAIDSANAALMIHQPANDVLYIIKTQLTLANAYAAITRFTEASHYADNALELARKTNNIALIADALRGLGHIYQASGEHDSARKAWSQALQHYKNINSPHESAVARLLDPAP</sequence>
<protein>
    <submittedName>
        <fullName evidence="3">SARP family transcriptional regulator</fullName>
    </submittedName>
</protein>
<evidence type="ECO:0000256" key="1">
    <source>
        <dbReference type="PROSITE-ProRule" id="PRU00339"/>
    </source>
</evidence>
<dbReference type="Gene3D" id="1.10.10.10">
    <property type="entry name" value="Winged helix-like DNA-binding domain superfamily/Winged helix DNA-binding domain"/>
    <property type="match status" value="1"/>
</dbReference>
<keyword evidence="4" id="KW-1185">Reference proteome</keyword>
<dbReference type="EMBL" id="BMNC01000019">
    <property type="protein sequence ID" value="GGN24176.1"/>
    <property type="molecule type" value="Genomic_DNA"/>
</dbReference>
<dbReference type="InterPro" id="IPR016032">
    <property type="entry name" value="Sig_transdc_resp-reg_C-effctor"/>
</dbReference>
<dbReference type="InterPro" id="IPR036388">
    <property type="entry name" value="WH-like_DNA-bd_sf"/>
</dbReference>
<organism evidence="3 4">
    <name type="scientific">Lentzea pudingi</name>
    <dbReference type="NCBI Taxonomy" id="1789439"/>
    <lineage>
        <taxon>Bacteria</taxon>
        <taxon>Bacillati</taxon>
        <taxon>Actinomycetota</taxon>
        <taxon>Actinomycetes</taxon>
        <taxon>Pseudonocardiales</taxon>
        <taxon>Pseudonocardiaceae</taxon>
        <taxon>Lentzea</taxon>
    </lineage>
</organism>
<evidence type="ECO:0000313" key="3">
    <source>
        <dbReference type="EMBL" id="GGN24176.1"/>
    </source>
</evidence>
<dbReference type="Proteomes" id="UP000597656">
    <property type="component" value="Unassembled WGS sequence"/>
</dbReference>
<dbReference type="Gene3D" id="1.25.40.10">
    <property type="entry name" value="Tetratricopeptide repeat domain"/>
    <property type="match status" value="3"/>
</dbReference>
<dbReference type="SMART" id="SM00028">
    <property type="entry name" value="TPR"/>
    <property type="match status" value="6"/>
</dbReference>
<dbReference type="SUPFAM" id="SSF48452">
    <property type="entry name" value="TPR-like"/>
    <property type="match status" value="3"/>
</dbReference>
<dbReference type="Pfam" id="PF13424">
    <property type="entry name" value="TPR_12"/>
    <property type="match status" value="1"/>
</dbReference>
<dbReference type="PANTHER" id="PTHR47691">
    <property type="entry name" value="REGULATOR-RELATED"/>
    <property type="match status" value="1"/>
</dbReference>
<reference evidence="4" key="1">
    <citation type="journal article" date="2019" name="Int. J. Syst. Evol. Microbiol.">
        <title>The Global Catalogue of Microorganisms (GCM) 10K type strain sequencing project: providing services to taxonomists for standard genome sequencing and annotation.</title>
        <authorList>
            <consortium name="The Broad Institute Genomics Platform"/>
            <consortium name="The Broad Institute Genome Sequencing Center for Infectious Disease"/>
            <person name="Wu L."/>
            <person name="Ma J."/>
        </authorList>
    </citation>
    <scope>NUCLEOTIDE SEQUENCE [LARGE SCALE GENOMIC DNA]</scope>
    <source>
        <strain evidence="4">CGMCC 4.7319</strain>
    </source>
</reference>
<feature type="domain" description="Bacterial transcriptional activator" evidence="2">
    <location>
        <begin position="96"/>
        <end position="240"/>
    </location>
</feature>
<dbReference type="Pfam" id="PF03704">
    <property type="entry name" value="BTAD"/>
    <property type="match status" value="1"/>
</dbReference>
<dbReference type="SUPFAM" id="SSF46894">
    <property type="entry name" value="C-terminal effector domain of the bipartite response regulators"/>
    <property type="match status" value="1"/>
</dbReference>
<dbReference type="SMART" id="SM01043">
    <property type="entry name" value="BTAD"/>
    <property type="match status" value="1"/>
</dbReference>
<dbReference type="Gene3D" id="3.40.50.300">
    <property type="entry name" value="P-loop containing nucleotide triphosphate hydrolases"/>
    <property type="match status" value="1"/>
</dbReference>
<dbReference type="PANTHER" id="PTHR47691:SF3">
    <property type="entry name" value="HTH-TYPE TRANSCRIPTIONAL REGULATOR RV0890C-RELATED"/>
    <property type="match status" value="1"/>
</dbReference>
<dbReference type="RefSeq" id="WP_189159852.1">
    <property type="nucleotide sequence ID" value="NZ_BMNC01000019.1"/>
</dbReference>
<dbReference type="SUPFAM" id="SSF52540">
    <property type="entry name" value="P-loop containing nucleoside triphosphate hydrolases"/>
    <property type="match status" value="1"/>
</dbReference>
<dbReference type="InterPro" id="IPR049945">
    <property type="entry name" value="AAA_22"/>
</dbReference>
<comment type="caution">
    <text evidence="3">The sequence shown here is derived from an EMBL/GenBank/DDBJ whole genome shotgun (WGS) entry which is preliminary data.</text>
</comment>